<dbReference type="Proteomes" id="UP000779900">
    <property type="component" value="Unassembled WGS sequence"/>
</dbReference>
<name>A0A937XG74_UNCW3</name>
<dbReference type="Gene3D" id="3.40.50.2000">
    <property type="entry name" value="Glycogen Phosphorylase B"/>
    <property type="match status" value="1"/>
</dbReference>
<dbReference type="AlphaFoldDB" id="A0A937XG74"/>
<organism evidence="1 2">
    <name type="scientific">candidate division WOR-3 bacterium</name>
    <dbReference type="NCBI Taxonomy" id="2052148"/>
    <lineage>
        <taxon>Bacteria</taxon>
        <taxon>Bacteria division WOR-3</taxon>
    </lineage>
</organism>
<reference evidence="1" key="1">
    <citation type="submission" date="2019-03" db="EMBL/GenBank/DDBJ databases">
        <title>Lake Tanganyika Metagenome-Assembled Genomes (MAGs).</title>
        <authorList>
            <person name="Tran P."/>
        </authorList>
    </citation>
    <scope>NUCLEOTIDE SEQUENCE</scope>
    <source>
        <strain evidence="1">K_DeepCast_150m_m2_040</strain>
    </source>
</reference>
<evidence type="ECO:0000313" key="2">
    <source>
        <dbReference type="Proteomes" id="UP000779900"/>
    </source>
</evidence>
<dbReference type="SUPFAM" id="SSF53756">
    <property type="entry name" value="UDP-Glycosyltransferase/glycogen phosphorylase"/>
    <property type="match status" value="1"/>
</dbReference>
<comment type="caution">
    <text evidence="1">The sequence shown here is derived from an EMBL/GenBank/DDBJ whole genome shotgun (WGS) entry which is preliminary data.</text>
</comment>
<gene>
    <name evidence="1" type="ORF">FJY68_06335</name>
</gene>
<dbReference type="EMBL" id="VGIR01000030">
    <property type="protein sequence ID" value="MBM3331456.1"/>
    <property type="molecule type" value="Genomic_DNA"/>
</dbReference>
<protein>
    <submittedName>
        <fullName evidence="1">Glycosyltransferase family 4 protein</fullName>
    </submittedName>
</protein>
<sequence length="167" mass="18136">MAPEFAQILSRSSVLNILPAPSHEELPSYLRGADILLLPESFNPKHANTNRLAVSSKSHLYMMSERPVLVYAPSETGVAEYAKREGWACLVETEGKAPLAGALLKLATDEVLQEKLVARGVEVARQNHDEAVIREKIRRALSSAAFIDDRAGGSAIPPHATERGPTD</sequence>
<evidence type="ECO:0000313" key="1">
    <source>
        <dbReference type="EMBL" id="MBM3331456.1"/>
    </source>
</evidence>
<accession>A0A937XG74</accession>
<proteinExistence type="predicted"/>